<sequence length="187" mass="20512">MKKIALFVSVLLFFFTSVASAHGPVRQKTAEKITINAPAAKVWALIKDFGDMSWHPDIVNTSIQGGNTQGATRVLTLKDGNTITEELKKYDDKKLSYTYKITEMSSSKKITHAGAEEEVPALPVTDYSASIDLTEKGGSTEVDWKAAYYRAYMNNNPPEEMNDEAANNAVKAVLEAGLIHLKALAEK</sequence>
<evidence type="ECO:0000313" key="2">
    <source>
        <dbReference type="EMBL" id="MDI1231175.1"/>
    </source>
</evidence>
<dbReference type="EMBL" id="JAQSDF010000023">
    <property type="protein sequence ID" value="MDI1231175.1"/>
    <property type="molecule type" value="Genomic_DNA"/>
</dbReference>
<dbReference type="Gene3D" id="3.30.530.20">
    <property type="match status" value="1"/>
</dbReference>
<gene>
    <name evidence="2" type="ORF">PSU93_08510</name>
</gene>
<evidence type="ECO:0000313" key="3">
    <source>
        <dbReference type="Proteomes" id="UP001160519"/>
    </source>
</evidence>
<accession>A0AA43TPU6</accession>
<organism evidence="2 3">
    <name type="scientific">Candidatus Methylobacter titanis</name>
    <dbReference type="NCBI Taxonomy" id="3053457"/>
    <lineage>
        <taxon>Bacteria</taxon>
        <taxon>Pseudomonadati</taxon>
        <taxon>Pseudomonadota</taxon>
        <taxon>Gammaproteobacteria</taxon>
        <taxon>Methylococcales</taxon>
        <taxon>Methylococcaceae</taxon>
        <taxon>Methylobacter</taxon>
    </lineage>
</organism>
<dbReference type="PANTHER" id="PTHR39332">
    <property type="entry name" value="BLL4707 PROTEIN"/>
    <property type="match status" value="1"/>
</dbReference>
<feature type="chain" id="PRO_5041464236" evidence="1">
    <location>
        <begin position="22"/>
        <end position="187"/>
    </location>
</feature>
<dbReference type="Proteomes" id="UP001160519">
    <property type="component" value="Unassembled WGS sequence"/>
</dbReference>
<keyword evidence="3" id="KW-1185">Reference proteome</keyword>
<dbReference type="InterPro" id="IPR023393">
    <property type="entry name" value="START-like_dom_sf"/>
</dbReference>
<dbReference type="PANTHER" id="PTHR39332:SF7">
    <property type="entry name" value="SRPBCC FAMILY PROTEIN"/>
    <property type="match status" value="1"/>
</dbReference>
<evidence type="ECO:0000256" key="1">
    <source>
        <dbReference type="SAM" id="SignalP"/>
    </source>
</evidence>
<feature type="signal peptide" evidence="1">
    <location>
        <begin position="1"/>
        <end position="21"/>
    </location>
</feature>
<dbReference type="SUPFAM" id="SSF55961">
    <property type="entry name" value="Bet v1-like"/>
    <property type="match status" value="1"/>
</dbReference>
<dbReference type="CDD" id="cd07821">
    <property type="entry name" value="PYR_PYL_RCAR_like"/>
    <property type="match status" value="1"/>
</dbReference>
<reference evidence="2" key="1">
    <citation type="submission" date="2023-01" db="EMBL/GenBank/DDBJ databases">
        <title>Biogeochemical cycle of methane in antarctic sediments.</title>
        <authorList>
            <person name="Roldan D.M."/>
            <person name="Menes R.J."/>
        </authorList>
    </citation>
    <scope>NUCLEOTIDE SEQUENCE [LARGE SCALE GENOMIC DNA]</scope>
    <source>
        <strain evidence="2">K-2018 MAG008</strain>
    </source>
</reference>
<protein>
    <submittedName>
        <fullName evidence="2">SRPBCC family protein</fullName>
    </submittedName>
</protein>
<keyword evidence="1" id="KW-0732">Signal</keyword>
<proteinExistence type="predicted"/>
<dbReference type="InterPro" id="IPR019587">
    <property type="entry name" value="Polyketide_cyclase/dehydratase"/>
</dbReference>
<comment type="caution">
    <text evidence="2">The sequence shown here is derived from an EMBL/GenBank/DDBJ whole genome shotgun (WGS) entry which is preliminary data.</text>
</comment>
<dbReference type="AlphaFoldDB" id="A0AA43TPU6"/>
<dbReference type="Pfam" id="PF10604">
    <property type="entry name" value="Polyketide_cyc2"/>
    <property type="match status" value="1"/>
</dbReference>
<name>A0AA43TPU6_9GAMM</name>